<evidence type="ECO:0000256" key="1">
    <source>
        <dbReference type="PROSITE-ProRule" id="PRU01076"/>
    </source>
</evidence>
<dbReference type="AlphaFoldDB" id="A0A1H3PB83"/>
<dbReference type="RefSeq" id="WP_093313839.1">
    <property type="nucleotide sequence ID" value="NZ_FNPV01000006.1"/>
</dbReference>
<reference evidence="3 4" key="1">
    <citation type="submission" date="2016-10" db="EMBL/GenBank/DDBJ databases">
        <authorList>
            <person name="de Groot N.N."/>
        </authorList>
    </citation>
    <scope>NUCLEOTIDE SEQUENCE [LARGE SCALE GENOMIC DNA]</scope>
    <source>
        <strain evidence="3 4">APO</strain>
    </source>
</reference>
<dbReference type="GO" id="GO:0003677">
    <property type="term" value="F:DNA binding"/>
    <property type="evidence" value="ECO:0007669"/>
    <property type="project" value="UniProtKB-UniRule"/>
</dbReference>
<keyword evidence="4" id="KW-1185">Reference proteome</keyword>
<feature type="domain" description="SpoVT-AbrB" evidence="2">
    <location>
        <begin position="15"/>
        <end position="58"/>
    </location>
</feature>
<proteinExistence type="predicted"/>
<organism evidence="3 4">
    <name type="scientific">Tindallia californiensis</name>
    <dbReference type="NCBI Taxonomy" id="159292"/>
    <lineage>
        <taxon>Bacteria</taxon>
        <taxon>Bacillati</taxon>
        <taxon>Bacillota</taxon>
        <taxon>Clostridia</taxon>
        <taxon>Peptostreptococcales</taxon>
        <taxon>Tindalliaceae</taxon>
        <taxon>Tindallia</taxon>
    </lineage>
</organism>
<gene>
    <name evidence="3" type="ORF">SAMN05192546_106113</name>
</gene>
<dbReference type="Proteomes" id="UP000199230">
    <property type="component" value="Unassembled WGS sequence"/>
</dbReference>
<dbReference type="EMBL" id="FNPV01000006">
    <property type="protein sequence ID" value="SDY98310.1"/>
    <property type="molecule type" value="Genomic_DNA"/>
</dbReference>
<evidence type="ECO:0000313" key="3">
    <source>
        <dbReference type="EMBL" id="SDY98310.1"/>
    </source>
</evidence>
<dbReference type="SUPFAM" id="SSF89447">
    <property type="entry name" value="AbrB/MazE/MraZ-like"/>
    <property type="match status" value="1"/>
</dbReference>
<dbReference type="OrthoDB" id="71707at2"/>
<protein>
    <recommendedName>
        <fullName evidence="2">SpoVT-AbrB domain-containing protein</fullName>
    </recommendedName>
</protein>
<dbReference type="STRING" id="159292.SAMN05192546_106113"/>
<accession>A0A1H3PB83</accession>
<evidence type="ECO:0000313" key="4">
    <source>
        <dbReference type="Proteomes" id="UP000199230"/>
    </source>
</evidence>
<dbReference type="PROSITE" id="PS51740">
    <property type="entry name" value="SPOVT_ABRB"/>
    <property type="match status" value="1"/>
</dbReference>
<name>A0A1H3PB83_9FIRM</name>
<dbReference type="InterPro" id="IPR037914">
    <property type="entry name" value="SpoVT-AbrB_sf"/>
</dbReference>
<dbReference type="SMART" id="SM00966">
    <property type="entry name" value="SpoVT_AbrB"/>
    <property type="match status" value="1"/>
</dbReference>
<dbReference type="InterPro" id="IPR007159">
    <property type="entry name" value="SpoVT-AbrB_dom"/>
</dbReference>
<evidence type="ECO:0000259" key="2">
    <source>
        <dbReference type="PROSITE" id="PS51740"/>
    </source>
</evidence>
<keyword evidence="1" id="KW-0238">DNA-binding</keyword>
<sequence length="129" mass="14804">MAIAKSNEMDKHIEKRRITISSKRQITIPAKYFEALGLDKELECIYSNGMLILTPTRREDSAFAEEILADLIEQGYSDEKLLTEFRKMNRRIRPAVEKLIDEADEIAKLASTDYADPTDDIFGDEETET</sequence>